<dbReference type="GO" id="GO:0008934">
    <property type="term" value="F:inositol monophosphate 1-phosphatase activity"/>
    <property type="evidence" value="ECO:0007669"/>
    <property type="project" value="TreeGrafter"/>
</dbReference>
<feature type="binding site" evidence="2">
    <location>
        <position position="94"/>
    </location>
    <ligand>
        <name>Mg(2+)</name>
        <dbReference type="ChEBI" id="CHEBI:18420"/>
        <label>1</label>
        <note>catalytic</note>
    </ligand>
</feature>
<evidence type="ECO:0000313" key="3">
    <source>
        <dbReference type="EMBL" id="SJZ48687.1"/>
    </source>
</evidence>
<proteinExistence type="inferred from homology"/>
<accession>A0A1T4L2C2</accession>
<dbReference type="Gene3D" id="3.30.540.10">
    <property type="entry name" value="Fructose-1,6-Bisphosphatase, subunit A, domain 1"/>
    <property type="match status" value="1"/>
</dbReference>
<feature type="binding site" evidence="2">
    <location>
        <position position="97"/>
    </location>
    <ligand>
        <name>Mg(2+)</name>
        <dbReference type="ChEBI" id="CHEBI:18420"/>
        <label>1</label>
        <note>catalytic</note>
    </ligand>
</feature>
<protein>
    <submittedName>
        <fullName evidence="3">Fructose-1,6-bisphosphatase</fullName>
    </submittedName>
</protein>
<dbReference type="PANTHER" id="PTHR20854:SF4">
    <property type="entry name" value="INOSITOL-1-MONOPHOSPHATASE-RELATED"/>
    <property type="match status" value="1"/>
</dbReference>
<organism evidence="3 4">
    <name type="scientific">Enhydrobacter aerosaccus</name>
    <dbReference type="NCBI Taxonomy" id="225324"/>
    <lineage>
        <taxon>Bacteria</taxon>
        <taxon>Pseudomonadati</taxon>
        <taxon>Pseudomonadota</taxon>
        <taxon>Alphaproteobacteria</taxon>
        <taxon>Hyphomicrobiales</taxon>
        <taxon>Enhydrobacter</taxon>
    </lineage>
</organism>
<dbReference type="Pfam" id="PF00459">
    <property type="entry name" value="Inositol_P"/>
    <property type="match status" value="1"/>
</dbReference>
<dbReference type="PANTHER" id="PTHR20854">
    <property type="entry name" value="INOSITOL MONOPHOSPHATASE"/>
    <property type="match status" value="1"/>
</dbReference>
<comment type="similarity">
    <text evidence="1">Belongs to the inositol monophosphatase superfamily.</text>
</comment>
<dbReference type="Gene3D" id="3.40.190.80">
    <property type="match status" value="1"/>
</dbReference>
<dbReference type="Proteomes" id="UP000190092">
    <property type="component" value="Unassembled WGS sequence"/>
</dbReference>
<keyword evidence="2" id="KW-0460">Magnesium</keyword>
<evidence type="ECO:0000313" key="4">
    <source>
        <dbReference type="Proteomes" id="UP000190092"/>
    </source>
</evidence>
<dbReference type="EMBL" id="FUWJ01000001">
    <property type="protein sequence ID" value="SJZ48687.1"/>
    <property type="molecule type" value="Genomic_DNA"/>
</dbReference>
<dbReference type="GO" id="GO:0006020">
    <property type="term" value="P:inositol metabolic process"/>
    <property type="evidence" value="ECO:0007669"/>
    <property type="project" value="TreeGrafter"/>
</dbReference>
<reference evidence="4" key="1">
    <citation type="submission" date="2017-02" db="EMBL/GenBank/DDBJ databases">
        <authorList>
            <person name="Varghese N."/>
            <person name="Submissions S."/>
        </authorList>
    </citation>
    <scope>NUCLEOTIDE SEQUENCE [LARGE SCALE GENOMIC DNA]</scope>
    <source>
        <strain evidence="4">ATCC 27094</strain>
    </source>
</reference>
<evidence type="ECO:0000256" key="2">
    <source>
        <dbReference type="PIRSR" id="PIRSR600760-2"/>
    </source>
</evidence>
<evidence type="ECO:0000256" key="1">
    <source>
        <dbReference type="ARBA" id="ARBA00009759"/>
    </source>
</evidence>
<comment type="cofactor">
    <cofactor evidence="2">
        <name>Mg(2+)</name>
        <dbReference type="ChEBI" id="CHEBI:18420"/>
    </cofactor>
</comment>
<gene>
    <name evidence="3" type="ORF">SAMN02745126_01300</name>
</gene>
<feature type="binding site" evidence="2">
    <location>
        <position position="96"/>
    </location>
    <ligand>
        <name>Mg(2+)</name>
        <dbReference type="ChEBI" id="CHEBI:18420"/>
        <label>1</label>
        <note>catalytic</note>
    </ligand>
</feature>
<dbReference type="STRING" id="225324.SAMN02745126_01300"/>
<sequence>MLSDGDFQRVAELMRETAAAELLPRFRNLAQDEIRQKRPGDFVTVADVASEQRLATGLAKILPGVPVVGEEAVEKDAGLVDLIARPHLSCWIVDPLDGTANFAAGRDRFAMIICLVHDNETIGGWILDVPNDRMAMAGKGQGVTLDRKPIRGGVPGRAPKGLIGYRIRKEFDRQLDSTQRQRLGELSTLNCAGREYIEILDGHFDFCLYRMTKPWDHAAGALMMQEAGGQALRFNGIGYRPGDKVDSGIIASPSPEVVADVRTLFEAVQLPLLVPRS</sequence>
<dbReference type="AlphaFoldDB" id="A0A1T4L2C2"/>
<dbReference type="SUPFAM" id="SSF56655">
    <property type="entry name" value="Carbohydrate phosphatase"/>
    <property type="match status" value="1"/>
</dbReference>
<feature type="binding site" evidence="2">
    <location>
        <position position="216"/>
    </location>
    <ligand>
        <name>Mg(2+)</name>
        <dbReference type="ChEBI" id="CHEBI:18420"/>
        <label>1</label>
        <note>catalytic</note>
    </ligand>
</feature>
<dbReference type="GO" id="GO:0046872">
    <property type="term" value="F:metal ion binding"/>
    <property type="evidence" value="ECO:0007669"/>
    <property type="project" value="UniProtKB-KW"/>
</dbReference>
<name>A0A1T4L2C2_9HYPH</name>
<keyword evidence="4" id="KW-1185">Reference proteome</keyword>
<keyword evidence="2" id="KW-0479">Metal-binding</keyword>
<dbReference type="OrthoDB" id="9785695at2"/>
<dbReference type="PRINTS" id="PR00377">
    <property type="entry name" value="IMPHPHTASES"/>
</dbReference>
<dbReference type="RefSeq" id="WP_085932946.1">
    <property type="nucleotide sequence ID" value="NZ_FUWJ01000001.1"/>
</dbReference>
<feature type="binding site" evidence="2">
    <location>
        <position position="70"/>
    </location>
    <ligand>
        <name>Mg(2+)</name>
        <dbReference type="ChEBI" id="CHEBI:18420"/>
        <label>1</label>
        <note>catalytic</note>
    </ligand>
</feature>
<dbReference type="GO" id="GO:0007165">
    <property type="term" value="P:signal transduction"/>
    <property type="evidence" value="ECO:0007669"/>
    <property type="project" value="TreeGrafter"/>
</dbReference>
<dbReference type="InterPro" id="IPR000760">
    <property type="entry name" value="Inositol_monophosphatase-like"/>
</dbReference>